<name>F8PTP9_SERL3</name>
<organism evidence="2">
    <name type="scientific">Serpula lacrymans var. lacrymans (strain S7.3)</name>
    <name type="common">Dry rot fungus</name>
    <dbReference type="NCBI Taxonomy" id="936435"/>
    <lineage>
        <taxon>Eukaryota</taxon>
        <taxon>Fungi</taxon>
        <taxon>Dikarya</taxon>
        <taxon>Basidiomycota</taxon>
        <taxon>Agaricomycotina</taxon>
        <taxon>Agaricomycetes</taxon>
        <taxon>Agaricomycetidae</taxon>
        <taxon>Boletales</taxon>
        <taxon>Coniophorineae</taxon>
        <taxon>Serpulaceae</taxon>
        <taxon>Serpula</taxon>
    </lineage>
</organism>
<evidence type="ECO:0000313" key="2">
    <source>
        <dbReference type="Proteomes" id="UP000008063"/>
    </source>
</evidence>
<dbReference type="Proteomes" id="UP000008063">
    <property type="component" value="Unassembled WGS sequence"/>
</dbReference>
<keyword evidence="2" id="KW-1185">Reference proteome</keyword>
<accession>F8PTP9</accession>
<reference evidence="2" key="1">
    <citation type="journal article" date="2011" name="Science">
        <title>The plant cell wall-decomposing machinery underlies the functional diversity of forest fungi.</title>
        <authorList>
            <person name="Eastwood D.C."/>
            <person name="Floudas D."/>
            <person name="Binder M."/>
            <person name="Majcherczyk A."/>
            <person name="Schneider P."/>
            <person name="Aerts A."/>
            <person name="Asiegbu F.O."/>
            <person name="Baker S.E."/>
            <person name="Barry K."/>
            <person name="Bendiksby M."/>
            <person name="Blumentritt M."/>
            <person name="Coutinho P.M."/>
            <person name="Cullen D."/>
            <person name="de Vries R.P."/>
            <person name="Gathman A."/>
            <person name="Goodell B."/>
            <person name="Henrissat B."/>
            <person name="Ihrmark K."/>
            <person name="Kauserud H."/>
            <person name="Kohler A."/>
            <person name="LaButti K."/>
            <person name="Lapidus A."/>
            <person name="Lavin J.L."/>
            <person name="Lee Y.-H."/>
            <person name="Lindquist E."/>
            <person name="Lilly W."/>
            <person name="Lucas S."/>
            <person name="Morin E."/>
            <person name="Murat C."/>
            <person name="Oguiza J.A."/>
            <person name="Park J."/>
            <person name="Pisabarro A.G."/>
            <person name="Riley R."/>
            <person name="Rosling A."/>
            <person name="Salamov A."/>
            <person name="Schmidt O."/>
            <person name="Schmutz J."/>
            <person name="Skrede I."/>
            <person name="Stenlid J."/>
            <person name="Wiebenga A."/>
            <person name="Xie X."/>
            <person name="Kuees U."/>
            <person name="Hibbett D.S."/>
            <person name="Hoffmeister D."/>
            <person name="Hoegberg N."/>
            <person name="Martin F."/>
            <person name="Grigoriev I.V."/>
            <person name="Watkinson S.C."/>
        </authorList>
    </citation>
    <scope>NUCLEOTIDE SEQUENCE [LARGE SCALE GENOMIC DNA]</scope>
    <source>
        <strain evidence="2">strain S7.3</strain>
    </source>
</reference>
<evidence type="ECO:0000313" key="1">
    <source>
        <dbReference type="EMBL" id="EGO01044.1"/>
    </source>
</evidence>
<sequence length="143" mass="14618">MTTTIPHPLPNLKRNALALAFAFERDGDPPGLVLDPSLPSLSCFVLPFLARPSPAHLPSPSQASSPDSALVLAPASAPALVLAPVPVPALPASASYNPSSVLPSHPYFPSPPYPSLQALSHVVLVLVLVPPSPAPSPAVVQAP</sequence>
<dbReference type="InParanoid" id="F8PTP9"/>
<proteinExistence type="predicted"/>
<dbReference type="EMBL" id="GL945478">
    <property type="protein sequence ID" value="EGO01044.1"/>
    <property type="molecule type" value="Genomic_DNA"/>
</dbReference>
<dbReference type="AlphaFoldDB" id="F8PTP9"/>
<gene>
    <name evidence="1" type="ORF">SERLA73DRAFT_72012</name>
</gene>
<protein>
    <submittedName>
        <fullName evidence="1">Uncharacterized protein</fullName>
    </submittedName>
</protein>
<dbReference type="HOGENOM" id="CLU_1807395_0_0_1"/>